<evidence type="ECO:0000313" key="3">
    <source>
        <dbReference type="Proteomes" id="UP000051739"/>
    </source>
</evidence>
<accession>A0A0R1V5J0</accession>
<gene>
    <name evidence="2" type="ORF">FC60_GL000998</name>
</gene>
<organism evidence="2 3">
    <name type="scientific">Limosilactobacillus gastricus DSM 16045</name>
    <dbReference type="NCBI Taxonomy" id="1423749"/>
    <lineage>
        <taxon>Bacteria</taxon>
        <taxon>Bacillati</taxon>
        <taxon>Bacillota</taxon>
        <taxon>Bacilli</taxon>
        <taxon>Lactobacillales</taxon>
        <taxon>Lactobacillaceae</taxon>
        <taxon>Limosilactobacillus</taxon>
    </lineage>
</organism>
<keyword evidence="3" id="KW-1185">Reference proteome</keyword>
<evidence type="ECO:0000313" key="2">
    <source>
        <dbReference type="EMBL" id="KRM00783.1"/>
    </source>
</evidence>
<protein>
    <recommendedName>
        <fullName evidence="1">Ribosomal protein eL8/eL30/eS12/Gadd45 domain-containing protein</fullName>
    </recommendedName>
</protein>
<dbReference type="PATRIC" id="fig|1423749.3.peg.1012"/>
<evidence type="ECO:0000259" key="1">
    <source>
        <dbReference type="Pfam" id="PF01248"/>
    </source>
</evidence>
<dbReference type="InterPro" id="IPR004038">
    <property type="entry name" value="Ribosomal_eL8/eL30/eS12/Gad45"/>
</dbReference>
<reference evidence="2 3" key="1">
    <citation type="journal article" date="2015" name="Genome Announc.">
        <title>Expanding the biotechnology potential of lactobacilli through comparative genomics of 213 strains and associated genera.</title>
        <authorList>
            <person name="Sun Z."/>
            <person name="Harris H.M."/>
            <person name="McCann A."/>
            <person name="Guo C."/>
            <person name="Argimon S."/>
            <person name="Zhang W."/>
            <person name="Yang X."/>
            <person name="Jeffery I.B."/>
            <person name="Cooney J.C."/>
            <person name="Kagawa T.F."/>
            <person name="Liu W."/>
            <person name="Song Y."/>
            <person name="Salvetti E."/>
            <person name="Wrobel A."/>
            <person name="Rasinkangas P."/>
            <person name="Parkhill J."/>
            <person name="Rea M.C."/>
            <person name="O'Sullivan O."/>
            <person name="Ritari J."/>
            <person name="Douillard F.P."/>
            <person name="Paul Ross R."/>
            <person name="Yang R."/>
            <person name="Briner A.E."/>
            <person name="Felis G.E."/>
            <person name="de Vos W.M."/>
            <person name="Barrangou R."/>
            <person name="Klaenhammer T.R."/>
            <person name="Caufield P.W."/>
            <person name="Cui Y."/>
            <person name="Zhang H."/>
            <person name="O'Toole P.W."/>
        </authorList>
    </citation>
    <scope>NUCLEOTIDE SEQUENCE [LARGE SCALE GENOMIC DNA]</scope>
    <source>
        <strain evidence="2 3">DSM 16045</strain>
    </source>
</reference>
<dbReference type="EMBL" id="AZFN01000026">
    <property type="protein sequence ID" value="KRM00783.1"/>
    <property type="molecule type" value="Genomic_DNA"/>
</dbReference>
<dbReference type="RefSeq" id="WP_056937886.1">
    <property type="nucleotide sequence ID" value="NZ_AZFN01000026.1"/>
</dbReference>
<sequence length="103" mass="11671">MINRDQKILNLLGLARRAGELVTGEEMVLKSIQHGQTKLVFLAQDAGIATQKKFRDKCQSYQVTLCQRYTRNELSQAIGQSRSVLAITQMGFTKKMNQLLNQN</sequence>
<feature type="domain" description="Ribosomal protein eL8/eL30/eS12/Gadd45" evidence="1">
    <location>
        <begin position="7"/>
        <end position="95"/>
    </location>
</feature>
<dbReference type="Proteomes" id="UP000051739">
    <property type="component" value="Unassembled WGS sequence"/>
</dbReference>
<comment type="caution">
    <text evidence="2">The sequence shown here is derived from an EMBL/GenBank/DDBJ whole genome shotgun (WGS) entry which is preliminary data.</text>
</comment>
<dbReference type="Pfam" id="PF01248">
    <property type="entry name" value="Ribosomal_L7Ae"/>
    <property type="match status" value="1"/>
</dbReference>
<name>A0A0R1V5J0_9LACO</name>
<proteinExistence type="predicted"/>
<dbReference type="Gene3D" id="3.30.1330.30">
    <property type="match status" value="1"/>
</dbReference>
<dbReference type="InterPro" id="IPR029064">
    <property type="entry name" value="Ribosomal_eL30-like_sf"/>
</dbReference>
<dbReference type="SUPFAM" id="SSF55315">
    <property type="entry name" value="L30e-like"/>
    <property type="match status" value="1"/>
</dbReference>
<dbReference type="AlphaFoldDB" id="A0A0R1V5J0"/>
<dbReference type="NCBIfam" id="NF005585">
    <property type="entry name" value="PRK07283.1"/>
    <property type="match status" value="1"/>
</dbReference>